<evidence type="ECO:0000313" key="3">
    <source>
        <dbReference type="EMBL" id="MBB6038296.1"/>
    </source>
</evidence>
<feature type="transmembrane region" description="Helical" evidence="2">
    <location>
        <begin position="219"/>
        <end position="239"/>
    </location>
</feature>
<name>A0A841FQD6_9ACTN</name>
<dbReference type="RefSeq" id="WP_184791096.1">
    <property type="nucleotide sequence ID" value="NZ_BONT01000008.1"/>
</dbReference>
<keyword evidence="2" id="KW-0472">Membrane</keyword>
<protein>
    <submittedName>
        <fullName evidence="3">Uncharacterized protein</fullName>
    </submittedName>
</protein>
<feature type="transmembrane region" description="Helical" evidence="2">
    <location>
        <begin position="192"/>
        <end position="212"/>
    </location>
</feature>
<proteinExistence type="predicted"/>
<feature type="transmembrane region" description="Helical" evidence="2">
    <location>
        <begin position="115"/>
        <end position="136"/>
    </location>
</feature>
<evidence type="ECO:0000256" key="2">
    <source>
        <dbReference type="SAM" id="Phobius"/>
    </source>
</evidence>
<feature type="transmembrane region" description="Helical" evidence="2">
    <location>
        <begin position="251"/>
        <end position="273"/>
    </location>
</feature>
<comment type="caution">
    <text evidence="3">The sequence shown here is derived from an EMBL/GenBank/DDBJ whole genome shotgun (WGS) entry which is preliminary data.</text>
</comment>
<dbReference type="EMBL" id="JACHGT010000016">
    <property type="protein sequence ID" value="MBB6038296.1"/>
    <property type="molecule type" value="Genomic_DNA"/>
</dbReference>
<feature type="compositionally biased region" description="Basic and acidic residues" evidence="1">
    <location>
        <begin position="291"/>
        <end position="303"/>
    </location>
</feature>
<keyword evidence="4" id="KW-1185">Reference proteome</keyword>
<reference evidence="3 4" key="1">
    <citation type="submission" date="2020-08" db="EMBL/GenBank/DDBJ databases">
        <title>Genomic Encyclopedia of Type Strains, Phase IV (KMG-IV): sequencing the most valuable type-strain genomes for metagenomic binning, comparative biology and taxonomic classification.</title>
        <authorList>
            <person name="Goeker M."/>
        </authorList>
    </citation>
    <scope>NUCLEOTIDE SEQUENCE [LARGE SCALE GENOMIC DNA]</scope>
    <source>
        <strain evidence="3 4">YIM 65646</strain>
    </source>
</reference>
<feature type="transmembrane region" description="Helical" evidence="2">
    <location>
        <begin position="143"/>
        <end position="162"/>
    </location>
</feature>
<keyword evidence="2" id="KW-0812">Transmembrane</keyword>
<evidence type="ECO:0000256" key="1">
    <source>
        <dbReference type="SAM" id="MobiDB-lite"/>
    </source>
</evidence>
<evidence type="ECO:0000313" key="4">
    <source>
        <dbReference type="Proteomes" id="UP000548476"/>
    </source>
</evidence>
<gene>
    <name evidence="3" type="ORF">HNR73_006179</name>
</gene>
<feature type="transmembrane region" description="Helical" evidence="2">
    <location>
        <begin position="52"/>
        <end position="72"/>
    </location>
</feature>
<feature type="transmembrane region" description="Helical" evidence="2">
    <location>
        <begin position="84"/>
        <end position="103"/>
    </location>
</feature>
<keyword evidence="2" id="KW-1133">Transmembrane helix</keyword>
<organism evidence="3 4">
    <name type="scientific">Phytomonospora endophytica</name>
    <dbReference type="NCBI Taxonomy" id="714109"/>
    <lineage>
        <taxon>Bacteria</taxon>
        <taxon>Bacillati</taxon>
        <taxon>Actinomycetota</taxon>
        <taxon>Actinomycetes</taxon>
        <taxon>Micromonosporales</taxon>
        <taxon>Micromonosporaceae</taxon>
        <taxon>Phytomonospora</taxon>
    </lineage>
</organism>
<dbReference type="AlphaFoldDB" id="A0A841FQD6"/>
<sequence length="388" mass="39282">MARNAWGTAVATAFGTAAVIATAQLGVAYGLTMMDWRTGTAGLWSTNMAWTTWLAAVSTVLGALAGAMVAAAKGSQSVAVRLSAALAAGIGAGVLAPLVALPARENAQAAVSGTPFLAVGIGIVAGLALALIAMAARPVAWSMLASAALIWLLAILSIAVPVGDKSMPVAQLGVWGSWADVTGALGKRGFALAPPLLIGSLLIGVIVALFASGNGKKQGIAAASGVVGPLLVTVAYLVAGPGTGTTVDSLSAFLVGPYAALVGLLGSLVVTLLRRDKPSSPPLTPVTATAEGDHPPPLPRRDDDDTVYERIPASPNPPDPYVDEYTKALDDVDSAFGGSTPQPAREGEDVPATAPDAPPPPKDDTEDWVTGLREDEKAPPKKRTRRKS</sequence>
<feature type="region of interest" description="Disordered" evidence="1">
    <location>
        <begin position="278"/>
        <end position="388"/>
    </location>
</feature>
<accession>A0A841FQD6</accession>
<dbReference type="Proteomes" id="UP000548476">
    <property type="component" value="Unassembled WGS sequence"/>
</dbReference>